<dbReference type="InterPro" id="IPR036259">
    <property type="entry name" value="MFS_trans_sf"/>
</dbReference>
<feature type="region of interest" description="Disordered" evidence="7">
    <location>
        <begin position="1"/>
        <end position="31"/>
    </location>
</feature>
<dbReference type="CDD" id="cd17417">
    <property type="entry name" value="MFS_NPF5"/>
    <property type="match status" value="1"/>
</dbReference>
<dbReference type="KEGG" id="mcha:111014970"/>
<evidence type="ECO:0000256" key="8">
    <source>
        <dbReference type="SAM" id="Phobius"/>
    </source>
</evidence>
<dbReference type="Proteomes" id="UP000504603">
    <property type="component" value="Unplaced"/>
</dbReference>
<feature type="transmembrane region" description="Helical" evidence="8">
    <location>
        <begin position="388"/>
        <end position="409"/>
    </location>
</feature>
<dbReference type="SUPFAM" id="SSF103473">
    <property type="entry name" value="MFS general substrate transporter"/>
    <property type="match status" value="1"/>
</dbReference>
<dbReference type="PROSITE" id="PS01022">
    <property type="entry name" value="PTR2_1"/>
    <property type="match status" value="1"/>
</dbReference>
<feature type="transmembrane region" description="Helical" evidence="8">
    <location>
        <begin position="555"/>
        <end position="574"/>
    </location>
</feature>
<dbReference type="InterPro" id="IPR018456">
    <property type="entry name" value="PTR2_symporter_CS"/>
</dbReference>
<evidence type="ECO:0000256" key="6">
    <source>
        <dbReference type="ARBA" id="ARBA00023136"/>
    </source>
</evidence>
<gene>
    <name evidence="10" type="primary">LOC111014970</name>
</gene>
<protein>
    <submittedName>
        <fullName evidence="10">Protein NRT1/ PTR FAMILY 5.6-like isoform X1</fullName>
    </submittedName>
</protein>
<feature type="transmembrane region" description="Helical" evidence="8">
    <location>
        <begin position="470"/>
        <end position="497"/>
    </location>
</feature>
<feature type="transmembrane region" description="Helical" evidence="8">
    <location>
        <begin position="94"/>
        <end position="115"/>
    </location>
</feature>
<dbReference type="PANTHER" id="PTHR11654">
    <property type="entry name" value="OLIGOPEPTIDE TRANSPORTER-RELATED"/>
    <property type="match status" value="1"/>
</dbReference>
<organism evidence="9 10">
    <name type="scientific">Momordica charantia</name>
    <name type="common">Bitter gourd</name>
    <name type="synonym">Balsam pear</name>
    <dbReference type="NCBI Taxonomy" id="3673"/>
    <lineage>
        <taxon>Eukaryota</taxon>
        <taxon>Viridiplantae</taxon>
        <taxon>Streptophyta</taxon>
        <taxon>Embryophyta</taxon>
        <taxon>Tracheophyta</taxon>
        <taxon>Spermatophyta</taxon>
        <taxon>Magnoliopsida</taxon>
        <taxon>eudicotyledons</taxon>
        <taxon>Gunneridae</taxon>
        <taxon>Pentapetalae</taxon>
        <taxon>rosids</taxon>
        <taxon>fabids</taxon>
        <taxon>Cucurbitales</taxon>
        <taxon>Cucurbitaceae</taxon>
        <taxon>Momordiceae</taxon>
        <taxon>Momordica</taxon>
    </lineage>
</organism>
<dbReference type="GeneID" id="111014970"/>
<name>A0A6J1CW84_MOMCH</name>
<evidence type="ECO:0000256" key="7">
    <source>
        <dbReference type="SAM" id="MobiDB-lite"/>
    </source>
</evidence>
<dbReference type="GO" id="GO:0042937">
    <property type="term" value="F:tripeptide transmembrane transporter activity"/>
    <property type="evidence" value="ECO:0007669"/>
    <property type="project" value="InterPro"/>
</dbReference>
<dbReference type="AlphaFoldDB" id="A0A6J1CW84"/>
<evidence type="ECO:0000313" key="9">
    <source>
        <dbReference type="Proteomes" id="UP000504603"/>
    </source>
</evidence>
<comment type="similarity">
    <text evidence="2">Belongs to the major facilitator superfamily. Proton-dependent oligopeptide transporter (POT/PTR) (TC 2.A.17) family.</text>
</comment>
<feature type="transmembrane region" description="Helical" evidence="8">
    <location>
        <begin position="429"/>
        <end position="450"/>
    </location>
</feature>
<evidence type="ECO:0000256" key="3">
    <source>
        <dbReference type="ARBA" id="ARBA00022553"/>
    </source>
</evidence>
<reference evidence="10" key="1">
    <citation type="submission" date="2025-08" db="UniProtKB">
        <authorList>
            <consortium name="RefSeq"/>
        </authorList>
    </citation>
    <scope>IDENTIFICATION</scope>
    <source>
        <strain evidence="10">OHB3-1</strain>
    </source>
</reference>
<evidence type="ECO:0000313" key="10">
    <source>
        <dbReference type="RefSeq" id="XP_022145543.1"/>
    </source>
</evidence>
<dbReference type="RefSeq" id="XP_022145543.1">
    <property type="nucleotide sequence ID" value="XM_022289851.1"/>
</dbReference>
<feature type="transmembrane region" description="Helical" evidence="8">
    <location>
        <begin position="347"/>
        <end position="368"/>
    </location>
</feature>
<evidence type="ECO:0000256" key="4">
    <source>
        <dbReference type="ARBA" id="ARBA00022692"/>
    </source>
</evidence>
<dbReference type="GO" id="GO:0016020">
    <property type="term" value="C:membrane"/>
    <property type="evidence" value="ECO:0007669"/>
    <property type="project" value="UniProtKB-SubCell"/>
</dbReference>
<dbReference type="OrthoDB" id="8904098at2759"/>
<dbReference type="GO" id="GO:0071916">
    <property type="term" value="F:dipeptide transmembrane transporter activity"/>
    <property type="evidence" value="ECO:0007669"/>
    <property type="project" value="InterPro"/>
</dbReference>
<feature type="compositionally biased region" description="Basic and acidic residues" evidence="7">
    <location>
        <begin position="1"/>
        <end position="13"/>
    </location>
</feature>
<keyword evidence="9" id="KW-1185">Reference proteome</keyword>
<keyword evidence="5 8" id="KW-1133">Transmembrane helix</keyword>
<dbReference type="Pfam" id="PF00854">
    <property type="entry name" value="PTR2"/>
    <property type="match status" value="1"/>
</dbReference>
<feature type="transmembrane region" description="Helical" evidence="8">
    <location>
        <begin position="232"/>
        <end position="252"/>
    </location>
</feature>
<evidence type="ECO:0000256" key="2">
    <source>
        <dbReference type="ARBA" id="ARBA00005982"/>
    </source>
</evidence>
<comment type="subcellular location">
    <subcellularLocation>
        <location evidence="1">Membrane</location>
        <topology evidence="1">Multi-pass membrane protein</topology>
    </subcellularLocation>
</comment>
<feature type="transmembrane region" description="Helical" evidence="8">
    <location>
        <begin position="121"/>
        <end position="141"/>
    </location>
</feature>
<feature type="transmembrane region" description="Helical" evidence="8">
    <location>
        <begin position="509"/>
        <end position="530"/>
    </location>
</feature>
<proteinExistence type="inferred from homology"/>
<dbReference type="Gene3D" id="1.20.1250.20">
    <property type="entry name" value="MFS general substrate transporter like domains"/>
    <property type="match status" value="1"/>
</dbReference>
<keyword evidence="3" id="KW-0597">Phosphoprotein</keyword>
<dbReference type="InterPro" id="IPR000109">
    <property type="entry name" value="POT_fam"/>
</dbReference>
<accession>A0A6J1CW84</accession>
<dbReference type="InterPro" id="IPR044739">
    <property type="entry name" value="NRT1/PTR"/>
</dbReference>
<evidence type="ECO:0000256" key="5">
    <source>
        <dbReference type="ARBA" id="ARBA00022989"/>
    </source>
</evidence>
<keyword evidence="6 8" id="KW-0472">Membrane</keyword>
<sequence length="606" mass="67136">MKTEREEFTDQPKNKIHHNNNNNNHNHDLVHDSSVDHKGRIPLRASTGVWKASLFIIAIEFSERLSYFGIATSLVIYLTKVIRQDLKTAARNVNYWTGVTTLMPLLGGFLADAYLGRFSTVLASTIVYLLGLSLLTVSTLVPSLKACGAEITCDQPRKIHEVLFFTAIYFISVGTGGHKPSLESFGADQFDDDHAEERKQKMSFFNWWNSGLCAGVILGVTLIVYVQDHVGWGVSGAILTSVMAISLAIFLLGRPVYRFRAPLGSPLTPLLQVLVAAFRNRNLPYPPHPSHLYELQSTHNIQGRLLSHTKKLKFLDKAAIIEETGNSSGKQSAWRLATVTRVEELKLILNMIPIWITSLPFGICVAQTSTFFIKQCLTLDRKIGNSFIMPASSMFCLAAAGMIVSVAIYDKVIVPILRKTTGNERGISILQRIGIGMVFSLTSMAVAAVVERKRLDVVKDNPTKGSMEMSVFWLAPQFLIIGIADGFALVGLQEYFYDQVPDSMRSIGIALYLSVNGAANFVSSLLITVVDRITKKSNDKSWFGDDLNSSRLDNFYWLIAAVVAVNLCVYVFLARRYSYKTLQKTTVADCYDGDGNDKGRDASSTV</sequence>
<keyword evidence="4 8" id="KW-0812">Transmembrane</keyword>
<evidence type="ECO:0000256" key="1">
    <source>
        <dbReference type="ARBA" id="ARBA00004141"/>
    </source>
</evidence>
<feature type="transmembrane region" description="Helical" evidence="8">
    <location>
        <begin position="207"/>
        <end position="226"/>
    </location>
</feature>